<dbReference type="PROSITE" id="PS50093">
    <property type="entry name" value="PKD"/>
    <property type="match status" value="3"/>
</dbReference>
<reference evidence="8 9" key="1">
    <citation type="submission" date="2020-05" db="EMBL/GenBank/DDBJ databases">
        <title>Mucilaginibacter mali sp. nov.</title>
        <authorList>
            <person name="Kim H.S."/>
            <person name="Lee K.C."/>
            <person name="Suh M.K."/>
            <person name="Kim J.-S."/>
            <person name="Han K.-I."/>
            <person name="Eom M.K."/>
            <person name="Shin Y.K."/>
            <person name="Lee J.-S."/>
        </authorList>
    </citation>
    <scope>NUCLEOTIDE SEQUENCE [LARGE SCALE GENOMIC DNA]</scope>
    <source>
        <strain evidence="8 9">G2-14</strain>
    </source>
</reference>
<dbReference type="InterPro" id="IPR000601">
    <property type="entry name" value="PKD_dom"/>
</dbReference>
<dbReference type="RefSeq" id="WP_173414496.1">
    <property type="nucleotide sequence ID" value="NZ_CP054139.1"/>
</dbReference>
<keyword evidence="5" id="KW-0472">Membrane</keyword>
<dbReference type="GO" id="GO:0005886">
    <property type="term" value="C:plasma membrane"/>
    <property type="evidence" value="ECO:0007669"/>
    <property type="project" value="TreeGrafter"/>
</dbReference>
<dbReference type="PANTHER" id="PTHR46730">
    <property type="entry name" value="POLYCYSTIN-1"/>
    <property type="match status" value="1"/>
</dbReference>
<dbReference type="Gene3D" id="2.60.40.10">
    <property type="entry name" value="Immunoglobulins"/>
    <property type="match status" value="4"/>
</dbReference>
<keyword evidence="3" id="KW-0677">Repeat</keyword>
<feature type="domain" description="PKD" evidence="7">
    <location>
        <begin position="429"/>
        <end position="474"/>
    </location>
</feature>
<dbReference type="CDD" id="cd00146">
    <property type="entry name" value="PKD"/>
    <property type="match status" value="2"/>
</dbReference>
<feature type="signal peptide" evidence="6">
    <location>
        <begin position="1"/>
        <end position="24"/>
    </location>
</feature>
<feature type="chain" id="PRO_5028960099" evidence="6">
    <location>
        <begin position="25"/>
        <end position="700"/>
    </location>
</feature>
<dbReference type="GO" id="GO:0005261">
    <property type="term" value="F:monoatomic cation channel activity"/>
    <property type="evidence" value="ECO:0007669"/>
    <property type="project" value="TreeGrafter"/>
</dbReference>
<protein>
    <submittedName>
        <fullName evidence="8">PKD domain-containing protein</fullName>
    </submittedName>
</protein>
<dbReference type="InterPro" id="IPR022409">
    <property type="entry name" value="PKD/Chitinase_dom"/>
</dbReference>
<evidence type="ECO:0000256" key="3">
    <source>
        <dbReference type="ARBA" id="ARBA00022737"/>
    </source>
</evidence>
<evidence type="ECO:0000256" key="6">
    <source>
        <dbReference type="SAM" id="SignalP"/>
    </source>
</evidence>
<feature type="domain" description="PKD" evidence="7">
    <location>
        <begin position="148"/>
        <end position="202"/>
    </location>
</feature>
<dbReference type="GO" id="GO:0006816">
    <property type="term" value="P:calcium ion transport"/>
    <property type="evidence" value="ECO:0007669"/>
    <property type="project" value="TreeGrafter"/>
</dbReference>
<evidence type="ECO:0000256" key="5">
    <source>
        <dbReference type="ARBA" id="ARBA00023136"/>
    </source>
</evidence>
<dbReference type="SUPFAM" id="SSF49299">
    <property type="entry name" value="PKD domain"/>
    <property type="match status" value="4"/>
</dbReference>
<dbReference type="AlphaFoldDB" id="A0A7D4QA30"/>
<dbReference type="SMART" id="SM00089">
    <property type="entry name" value="PKD"/>
    <property type="match status" value="2"/>
</dbReference>
<organism evidence="8 9">
    <name type="scientific">Mucilaginibacter mali</name>
    <dbReference type="NCBI Taxonomy" id="2740462"/>
    <lineage>
        <taxon>Bacteria</taxon>
        <taxon>Pseudomonadati</taxon>
        <taxon>Bacteroidota</taxon>
        <taxon>Sphingobacteriia</taxon>
        <taxon>Sphingobacteriales</taxon>
        <taxon>Sphingobacteriaceae</taxon>
        <taxon>Mucilaginibacter</taxon>
    </lineage>
</organism>
<keyword evidence="9" id="KW-1185">Reference proteome</keyword>
<dbReference type="InterPro" id="IPR035986">
    <property type="entry name" value="PKD_dom_sf"/>
</dbReference>
<dbReference type="Proteomes" id="UP000505355">
    <property type="component" value="Chromosome"/>
</dbReference>
<keyword evidence="6" id="KW-0732">Signal</keyword>
<evidence type="ECO:0000256" key="2">
    <source>
        <dbReference type="ARBA" id="ARBA00022692"/>
    </source>
</evidence>
<evidence type="ECO:0000256" key="4">
    <source>
        <dbReference type="ARBA" id="ARBA00022989"/>
    </source>
</evidence>
<evidence type="ECO:0000313" key="8">
    <source>
        <dbReference type="EMBL" id="QKJ29804.1"/>
    </source>
</evidence>
<dbReference type="Pfam" id="PF18911">
    <property type="entry name" value="PKD_4"/>
    <property type="match status" value="2"/>
</dbReference>
<dbReference type="PANTHER" id="PTHR46730:SF1">
    <property type="entry name" value="PLAT DOMAIN-CONTAINING PROTEIN"/>
    <property type="match status" value="1"/>
</dbReference>
<name>A0A7D4QA30_9SPHI</name>
<accession>A0A7D4QA30</accession>
<evidence type="ECO:0000259" key="7">
    <source>
        <dbReference type="PROSITE" id="PS50093"/>
    </source>
</evidence>
<keyword evidence="2" id="KW-0812">Transmembrane</keyword>
<feature type="domain" description="PKD" evidence="7">
    <location>
        <begin position="529"/>
        <end position="589"/>
    </location>
</feature>
<dbReference type="InterPro" id="IPR013783">
    <property type="entry name" value="Ig-like_fold"/>
</dbReference>
<comment type="subcellular location">
    <subcellularLocation>
        <location evidence="1">Membrane</location>
        <topology evidence="1">Multi-pass membrane protein</topology>
    </subcellularLocation>
</comment>
<evidence type="ECO:0000313" key="9">
    <source>
        <dbReference type="Proteomes" id="UP000505355"/>
    </source>
</evidence>
<sequence>MNRYTRTAFALLFVFTVFAISAYAQTVSIVNFNSTTPYSPGSVVTVNISVSDPAAKITATNAFTLYLSQPDGSFGAAKTAIGTVNGKTAASITGTIPYSTTPGSYRIQVEASSPALSSNIVNINIVNTCDLSFSTTPAKGCAGTNGMLSISFTNTSPPGTGYHWDFGDGSGVYNGNTPSPHNFAATTDGSDKVYTVTLISDNCQTRFTQNVTVYPNKPIASIAYNTPTEGVPNACSPYIITVKNKTLGTNASYSYTLKDKNGTIVDNVVKTDNTPASFTRTPITTDDEIKTYTVTMQATSTCGVTSAVSNQLTFTIAPSAISSNLEVLPVSPSNNKVIGCAPFTVILRNRSAGGTSYAYNIYNGDTFIEAVSVNDKTDVYYTFTNPGEYKASLGVFSNCTSGKESSKISITVLPPPAPDFQITPAADCTQTTVNFKNTTPDASSTAPAASYQYTWDFGDGSPQVTAFSPSHTYAFTNKDVKYSVTLTAINANGCTKIIKKTDLISLNALPLADFAVKPDTIVNIPNYHVDIIDKSTGGAAQWAWDFGDGGQSKLQNPSHTYADTGTYKVKLVMHTASGCTDTKIHTIHVVGVPGQLYVPNAFMPTSLTQELRVFTVKGSGIKQWTMRIMNNWGQVIFETNKLNSKGEPLDFWDGKYKGQEAPQGVYAWEISAQFINGTEWSGMSYKGSSPRRSGTLTLIR</sequence>
<evidence type="ECO:0000256" key="1">
    <source>
        <dbReference type="ARBA" id="ARBA00004141"/>
    </source>
</evidence>
<dbReference type="KEGG" id="mmab:HQ865_08555"/>
<proteinExistence type="predicted"/>
<dbReference type="EMBL" id="CP054139">
    <property type="protein sequence ID" value="QKJ29804.1"/>
    <property type="molecule type" value="Genomic_DNA"/>
</dbReference>
<gene>
    <name evidence="8" type="ORF">HQ865_08555</name>
</gene>
<keyword evidence="4" id="KW-1133">Transmembrane helix</keyword>